<evidence type="ECO:0000313" key="2">
    <source>
        <dbReference type="Proteomes" id="UP001224516"/>
    </source>
</evidence>
<organism evidence="1 2">
    <name type="scientific">Chromobacterium amazonense</name>
    <dbReference type="NCBI Taxonomy" id="1382803"/>
    <lineage>
        <taxon>Bacteria</taxon>
        <taxon>Pseudomonadati</taxon>
        <taxon>Pseudomonadota</taxon>
        <taxon>Betaproteobacteria</taxon>
        <taxon>Neisseriales</taxon>
        <taxon>Chromobacteriaceae</taxon>
        <taxon>Chromobacterium</taxon>
    </lineage>
</organism>
<proteinExistence type="predicted"/>
<evidence type="ECO:0000313" key="1">
    <source>
        <dbReference type="EMBL" id="MEJ8675333.1"/>
    </source>
</evidence>
<gene>
    <name evidence="1" type="ORF">QCL97_011410</name>
</gene>
<dbReference type="EMBL" id="JAVFJF020000021">
    <property type="protein sequence ID" value="MEJ8675333.1"/>
    <property type="molecule type" value="Genomic_DNA"/>
</dbReference>
<reference evidence="1 2" key="1">
    <citation type="submission" date="2023-12" db="EMBL/GenBank/DDBJ databases">
        <title>Evaluation and characterization of a potential secondary metabolite violacein from indigenous Chromobacterium amazonense SAM215.</title>
        <authorList>
            <person name="Tarafdar M.R."/>
            <person name="Abedin S.M."/>
            <person name="Atiqua A."/>
            <person name="Saha A."/>
            <person name="Khan S.N."/>
        </authorList>
    </citation>
    <scope>NUCLEOTIDE SEQUENCE [LARGE SCALE GENOMIC DNA]</scope>
    <source>
        <strain evidence="1 2">SAM215</strain>
    </source>
</reference>
<name>A0ABU8V2D9_9NEIS</name>
<accession>A0ABU8V2D9</accession>
<protein>
    <submittedName>
        <fullName evidence="1">Uncharacterized protein</fullName>
    </submittedName>
</protein>
<sequence length="152" mass="17324">MNTPYKSVEIIISNSGTAIPIENRPAWRLLIIIICLKILSTDGYGLSSNKIRIGSWMALRKEKWKNYLDFLYGLDKLNSSIMPDQQLDKAISLGICKNYWDISKTGRIELTTDGERLFDMITTDNAMSDEIEFLSEIKTKLTENLAKEIIGE</sequence>
<dbReference type="Proteomes" id="UP001224516">
    <property type="component" value="Unassembled WGS sequence"/>
</dbReference>
<comment type="caution">
    <text evidence="1">The sequence shown here is derived from an EMBL/GenBank/DDBJ whole genome shotgun (WGS) entry which is preliminary data.</text>
</comment>
<keyword evidence="2" id="KW-1185">Reference proteome</keyword>
<dbReference type="RefSeq" id="WP_307909227.1">
    <property type="nucleotide sequence ID" value="NZ_JAVFJF020000021.1"/>
</dbReference>